<accession>A0A2M8KPW5</accession>
<feature type="domain" description="Cell wall hydrolase SleB" evidence="1">
    <location>
        <begin position="276"/>
        <end position="379"/>
    </location>
</feature>
<dbReference type="Proteomes" id="UP000230222">
    <property type="component" value="Unassembled WGS sequence"/>
</dbReference>
<protein>
    <recommendedName>
        <fullName evidence="1">Cell wall hydrolase SleB domain-containing protein</fullName>
    </recommendedName>
</protein>
<name>A0A2M8KPW5_9BACT</name>
<dbReference type="InterPro" id="IPR011105">
    <property type="entry name" value="Cell_wall_hydrolase_SleB"/>
</dbReference>
<dbReference type="AlphaFoldDB" id="A0A2M8KPW5"/>
<reference evidence="3" key="1">
    <citation type="submission" date="2017-09" db="EMBL/GenBank/DDBJ databases">
        <title>Depth-based differentiation of microbial function through sediment-hosted aquifers and enrichment of novel symbionts in the deep terrestrial subsurface.</title>
        <authorList>
            <person name="Probst A.J."/>
            <person name="Ladd B."/>
            <person name="Jarett J.K."/>
            <person name="Geller-Mcgrath D.E."/>
            <person name="Sieber C.M.K."/>
            <person name="Emerson J.B."/>
            <person name="Anantharaman K."/>
            <person name="Thomas B.C."/>
            <person name="Malmstrom R."/>
            <person name="Stieglmeier M."/>
            <person name="Klingl A."/>
            <person name="Woyke T."/>
            <person name="Ryan C.M."/>
            <person name="Banfield J.F."/>
        </authorList>
    </citation>
    <scope>NUCLEOTIDE SEQUENCE [LARGE SCALE GENOMIC DNA]</scope>
</reference>
<proteinExistence type="predicted"/>
<dbReference type="GO" id="GO:0016787">
    <property type="term" value="F:hydrolase activity"/>
    <property type="evidence" value="ECO:0007669"/>
    <property type="project" value="InterPro"/>
</dbReference>
<evidence type="ECO:0000313" key="3">
    <source>
        <dbReference type="Proteomes" id="UP000230222"/>
    </source>
</evidence>
<comment type="caution">
    <text evidence="2">The sequence shown here is derived from an EMBL/GenBank/DDBJ whole genome shotgun (WGS) entry which is preliminary data.</text>
</comment>
<dbReference type="Gene3D" id="1.10.10.2520">
    <property type="entry name" value="Cell wall hydrolase SleB, domain 1"/>
    <property type="match status" value="1"/>
</dbReference>
<dbReference type="InterPro" id="IPR042047">
    <property type="entry name" value="SleB_dom1"/>
</dbReference>
<gene>
    <name evidence="2" type="ORF">COU87_01850</name>
</gene>
<organism evidence="2 3">
    <name type="scientific">Candidatus Roizmanbacteria bacterium CG10_big_fil_rev_8_21_14_0_10_39_12</name>
    <dbReference type="NCBI Taxonomy" id="1974852"/>
    <lineage>
        <taxon>Bacteria</taxon>
        <taxon>Candidatus Roizmaniibacteriota</taxon>
    </lineage>
</organism>
<sequence length="400" mass="45877">MLGKKITEPEPVEFEITTFGLYAVSITARCQSGKLLGIRGGENLRVEIDGITLREIPPEDKPQYVDIPPAWNGTQLKGLSKTVIFLLPLNKGKHILKYIPKPSATIEQYSITLFHNVPNITFDLNNQAEDGDRRPWYTFALVNLPLHSLSVDATVNWHWFDGDDVKLIIDGQIEENFENKRWKDWFWHATVGQVFSGQKREQQSFTKNLQKGINYIELWADRMPILHSVTLNLGDFTPNRIPSVDDPEWTGDFGDDTDQIILARALFGEARNTLVPDEARIAIGWVIRNRVEDSRWPDKYYQVITTPEHVSSFNEGDENRPYVEDPLQTHKDIDQGAWIHTCDIAGKIINSKLSDPTKGANHYYDDSINTPGWARNEKPIFKITYINASQTESTIYFYRL</sequence>
<dbReference type="EMBL" id="PFEC01000034">
    <property type="protein sequence ID" value="PJE61939.1"/>
    <property type="molecule type" value="Genomic_DNA"/>
</dbReference>
<evidence type="ECO:0000259" key="1">
    <source>
        <dbReference type="Pfam" id="PF07486"/>
    </source>
</evidence>
<evidence type="ECO:0000313" key="2">
    <source>
        <dbReference type="EMBL" id="PJE61939.1"/>
    </source>
</evidence>
<dbReference type="Pfam" id="PF07486">
    <property type="entry name" value="Hydrolase_2"/>
    <property type="match status" value="1"/>
</dbReference>